<organism evidence="4 5">
    <name type="scientific">Ancylobacter polymorphus</name>
    <dbReference type="NCBI Taxonomy" id="223390"/>
    <lineage>
        <taxon>Bacteria</taxon>
        <taxon>Pseudomonadati</taxon>
        <taxon>Pseudomonadota</taxon>
        <taxon>Alphaproteobacteria</taxon>
        <taxon>Hyphomicrobiales</taxon>
        <taxon>Xanthobacteraceae</taxon>
        <taxon>Ancylobacter</taxon>
    </lineage>
</organism>
<accession>A0ABU0BDW9</accession>
<feature type="region of interest" description="Disordered" evidence="1">
    <location>
        <begin position="150"/>
        <end position="192"/>
    </location>
</feature>
<feature type="domain" description="Lysozyme inhibitor LprI-like N-terminal" evidence="3">
    <location>
        <begin position="43"/>
        <end position="146"/>
    </location>
</feature>
<protein>
    <recommendedName>
        <fullName evidence="3">Lysozyme inhibitor LprI-like N-terminal domain-containing protein</fullName>
    </recommendedName>
</protein>
<feature type="compositionally biased region" description="Pro residues" evidence="1">
    <location>
        <begin position="155"/>
        <end position="166"/>
    </location>
</feature>
<evidence type="ECO:0000256" key="2">
    <source>
        <dbReference type="SAM" id="SignalP"/>
    </source>
</evidence>
<keyword evidence="2" id="KW-0732">Signal</keyword>
<reference evidence="4 5" key="1">
    <citation type="submission" date="2023-07" db="EMBL/GenBank/DDBJ databases">
        <title>Genomic Encyclopedia of Type Strains, Phase IV (KMG-IV): sequencing the most valuable type-strain genomes for metagenomic binning, comparative biology and taxonomic classification.</title>
        <authorList>
            <person name="Goeker M."/>
        </authorList>
    </citation>
    <scope>NUCLEOTIDE SEQUENCE [LARGE SCALE GENOMIC DNA]</scope>
    <source>
        <strain evidence="4 5">DSM 2457</strain>
    </source>
</reference>
<dbReference type="Gene3D" id="1.20.1270.180">
    <property type="match status" value="1"/>
</dbReference>
<name>A0ABU0BDW9_9HYPH</name>
<sequence>MTDRSRLGLHLLAASLLLGLGSAAASASTDPAACRREHAEPRAYLDCLAALQAAGESALERSVAGVLATIEARADLQPAQRRRWSSLFEEAQGRFVHWRNFECQSIAPFEGEGPKQSIGGRLGGSGVMEQRLICLIGLNGQRARDLETRYAPEGGWPPAPPAPPAAPAGDPSTATAPPPAPTGAPRVILIAP</sequence>
<dbReference type="RefSeq" id="WP_307020884.1">
    <property type="nucleotide sequence ID" value="NZ_JAUSUI010000006.1"/>
</dbReference>
<proteinExistence type="predicted"/>
<dbReference type="EMBL" id="JAUSUI010000006">
    <property type="protein sequence ID" value="MDQ0304033.1"/>
    <property type="molecule type" value="Genomic_DNA"/>
</dbReference>
<keyword evidence="5" id="KW-1185">Reference proteome</keyword>
<feature type="signal peptide" evidence="2">
    <location>
        <begin position="1"/>
        <end position="27"/>
    </location>
</feature>
<gene>
    <name evidence="4" type="ORF">J2S75_003069</name>
</gene>
<evidence type="ECO:0000313" key="5">
    <source>
        <dbReference type="Proteomes" id="UP001224682"/>
    </source>
</evidence>
<dbReference type="Proteomes" id="UP001224682">
    <property type="component" value="Unassembled WGS sequence"/>
</dbReference>
<comment type="caution">
    <text evidence="4">The sequence shown here is derived from an EMBL/GenBank/DDBJ whole genome shotgun (WGS) entry which is preliminary data.</text>
</comment>
<evidence type="ECO:0000259" key="3">
    <source>
        <dbReference type="Pfam" id="PF07007"/>
    </source>
</evidence>
<evidence type="ECO:0000313" key="4">
    <source>
        <dbReference type="EMBL" id="MDQ0304033.1"/>
    </source>
</evidence>
<dbReference type="Pfam" id="PF07007">
    <property type="entry name" value="LprI"/>
    <property type="match status" value="1"/>
</dbReference>
<dbReference type="InterPro" id="IPR009739">
    <property type="entry name" value="LprI-like_N"/>
</dbReference>
<evidence type="ECO:0000256" key="1">
    <source>
        <dbReference type="SAM" id="MobiDB-lite"/>
    </source>
</evidence>
<feature type="chain" id="PRO_5047178596" description="Lysozyme inhibitor LprI-like N-terminal domain-containing protein" evidence="2">
    <location>
        <begin position="28"/>
        <end position="192"/>
    </location>
</feature>